<dbReference type="AlphaFoldDB" id="A0A9W6ZS94"/>
<evidence type="ECO:0000256" key="1">
    <source>
        <dbReference type="SAM" id="MobiDB-lite"/>
    </source>
</evidence>
<evidence type="ECO:0000313" key="2">
    <source>
        <dbReference type="EMBL" id="GMH55635.1"/>
    </source>
</evidence>
<dbReference type="OrthoDB" id="10643963at2759"/>
<evidence type="ECO:0000313" key="3">
    <source>
        <dbReference type="Proteomes" id="UP001165082"/>
    </source>
</evidence>
<accession>A0A9W6ZS94</accession>
<feature type="compositionally biased region" description="Basic and acidic residues" evidence="1">
    <location>
        <begin position="26"/>
        <end position="39"/>
    </location>
</feature>
<organism evidence="2 3">
    <name type="scientific">Triparma retinervis</name>
    <dbReference type="NCBI Taxonomy" id="2557542"/>
    <lineage>
        <taxon>Eukaryota</taxon>
        <taxon>Sar</taxon>
        <taxon>Stramenopiles</taxon>
        <taxon>Ochrophyta</taxon>
        <taxon>Bolidophyceae</taxon>
        <taxon>Parmales</taxon>
        <taxon>Triparmaceae</taxon>
        <taxon>Triparma</taxon>
    </lineage>
</organism>
<dbReference type="EMBL" id="BRXZ01000850">
    <property type="protein sequence ID" value="GMH55635.1"/>
    <property type="molecule type" value="Genomic_DNA"/>
</dbReference>
<reference evidence="2" key="1">
    <citation type="submission" date="2022-07" db="EMBL/GenBank/DDBJ databases">
        <title>Genome analysis of Parmales, a sister group of diatoms, reveals the evolutionary specialization of diatoms from phago-mixotrophs to photoautotrophs.</title>
        <authorList>
            <person name="Ban H."/>
            <person name="Sato S."/>
            <person name="Yoshikawa S."/>
            <person name="Kazumasa Y."/>
            <person name="Nakamura Y."/>
            <person name="Ichinomiya M."/>
            <person name="Saitoh K."/>
            <person name="Sato N."/>
            <person name="Blanc-Mathieu R."/>
            <person name="Endo H."/>
            <person name="Kuwata A."/>
            <person name="Ogata H."/>
        </authorList>
    </citation>
    <scope>NUCLEOTIDE SEQUENCE</scope>
</reference>
<feature type="region of interest" description="Disordered" evidence="1">
    <location>
        <begin position="1"/>
        <end position="39"/>
    </location>
</feature>
<sequence length="133" mass="13944">MGLGRGIIAGIDEGEEDTSDEEGEDKEEKVEEKVEEGKKRKILTEEEAARIFPERTTEISSISLLLSTSINFIVQGGGEGKTSILRSMLKEGMWLDCKVGTVERVGTVSRGEGEDGFGAYGCGGGGGAGGAQG</sequence>
<gene>
    <name evidence="2" type="ORF">TrRE_jg2175</name>
</gene>
<name>A0A9W6ZS94_9STRA</name>
<protein>
    <submittedName>
        <fullName evidence="2">Uncharacterized protein</fullName>
    </submittedName>
</protein>
<comment type="caution">
    <text evidence="2">The sequence shown here is derived from an EMBL/GenBank/DDBJ whole genome shotgun (WGS) entry which is preliminary data.</text>
</comment>
<keyword evidence="3" id="KW-1185">Reference proteome</keyword>
<feature type="non-terminal residue" evidence="2">
    <location>
        <position position="1"/>
    </location>
</feature>
<proteinExistence type="predicted"/>
<dbReference type="Proteomes" id="UP001165082">
    <property type="component" value="Unassembled WGS sequence"/>
</dbReference>
<feature type="compositionally biased region" description="Acidic residues" evidence="1">
    <location>
        <begin position="12"/>
        <end position="25"/>
    </location>
</feature>